<accession>A0A385EDA7</accession>
<keyword evidence="2" id="KW-1185">Reference proteome</keyword>
<gene>
    <name evidence="1" type="ORF">CcrPW_gp160c</name>
</gene>
<evidence type="ECO:0000313" key="1">
    <source>
        <dbReference type="EMBL" id="AXQ68699.1"/>
    </source>
</evidence>
<keyword evidence="1" id="KW-0808">Transferase</keyword>
<organism evidence="1 2">
    <name type="scientific">Caulobacter phage CcrPW</name>
    <dbReference type="NCBI Taxonomy" id="2283271"/>
    <lineage>
        <taxon>Viruses</taxon>
        <taxon>Duplodnaviria</taxon>
        <taxon>Heunggongvirae</taxon>
        <taxon>Uroviricota</taxon>
        <taxon>Caudoviricetes</taxon>
        <taxon>Jeanschmidtviridae</taxon>
        <taxon>Colossusvirus</taxon>
        <taxon>Colossusvirus PW</taxon>
    </lineage>
</organism>
<protein>
    <submittedName>
        <fullName evidence="1">Putative dNMP kinase</fullName>
    </submittedName>
</protein>
<reference evidence="1" key="1">
    <citation type="submission" date="2018-07" db="EMBL/GenBank/DDBJ databases">
        <authorList>
            <person name="Quirk P.G."/>
            <person name="Krulwich T.A."/>
        </authorList>
    </citation>
    <scope>NUCLEOTIDE SEQUENCE</scope>
</reference>
<dbReference type="EMBL" id="MH588545">
    <property type="protein sequence ID" value="AXQ68699.1"/>
    <property type="molecule type" value="Genomic_DNA"/>
</dbReference>
<name>A0A385EDA7_9CAUD</name>
<evidence type="ECO:0000313" key="2">
    <source>
        <dbReference type="Proteomes" id="UP000259026"/>
    </source>
</evidence>
<keyword evidence="1" id="KW-0418">Kinase</keyword>
<dbReference type="GO" id="GO:0016301">
    <property type="term" value="F:kinase activity"/>
    <property type="evidence" value="ECO:0007669"/>
    <property type="project" value="UniProtKB-KW"/>
</dbReference>
<dbReference type="Gene3D" id="3.40.50.300">
    <property type="entry name" value="P-loop containing nucleotide triphosphate hydrolases"/>
    <property type="match status" value="1"/>
</dbReference>
<dbReference type="Proteomes" id="UP000259026">
    <property type="component" value="Segment"/>
</dbReference>
<sequence>MSKIIAFTGLRGHGKDTAARALVRDHGYVQVNFADPLRKVCNTVYGVTYDEMLDPVLKEKVLDRWPYKSPRELLQQIGTDMFRAYIDETWVQAWANKVREILEGRGVDDNGICIIDENGNPPAGVVCSDCRFINEAAMIASLGGTLIRIEDPRKRAKLKLDERSLHQSEVEIDQLQANWTITNDRGIRDLELAASCFADDA</sequence>
<dbReference type="InterPro" id="IPR027417">
    <property type="entry name" value="P-loop_NTPase"/>
</dbReference>
<reference evidence="1" key="2">
    <citation type="submission" date="2018-09" db="EMBL/GenBank/DDBJ databases">
        <title>Giant CbK-like Caulobacter bacteriophages have genetically divergent genomes.</title>
        <authorList>
            <person name="Wilson K."/>
            <person name="Ely B."/>
        </authorList>
    </citation>
    <scope>NUCLEOTIDE SEQUENCE [LARGE SCALE GENOMIC DNA]</scope>
</reference>
<dbReference type="SUPFAM" id="SSF52540">
    <property type="entry name" value="P-loop containing nucleoside triphosphate hydrolases"/>
    <property type="match status" value="1"/>
</dbReference>
<proteinExistence type="predicted"/>